<gene>
    <name evidence="5" type="ORF">SASPL_123251</name>
</gene>
<dbReference type="PROSITE" id="PS51294">
    <property type="entry name" value="HTH_MYB"/>
    <property type="match status" value="1"/>
</dbReference>
<accession>A0A8X8ZRW8</accession>
<dbReference type="GO" id="GO:0005634">
    <property type="term" value="C:nucleus"/>
    <property type="evidence" value="ECO:0007669"/>
    <property type="project" value="UniProtKB-SubCell"/>
</dbReference>
<feature type="compositionally biased region" description="Polar residues" evidence="3">
    <location>
        <begin position="321"/>
        <end position="331"/>
    </location>
</feature>
<dbReference type="InterPro" id="IPR009057">
    <property type="entry name" value="Homeodomain-like_sf"/>
</dbReference>
<dbReference type="AlphaFoldDB" id="A0A8X8ZRW8"/>
<keyword evidence="6" id="KW-1185">Reference proteome</keyword>
<comment type="caution">
    <text evidence="5">The sequence shown here is derived from an EMBL/GenBank/DDBJ whole genome shotgun (WGS) entry which is preliminary data.</text>
</comment>
<dbReference type="SMART" id="SM00717">
    <property type="entry name" value="SANT"/>
    <property type="match status" value="1"/>
</dbReference>
<proteinExistence type="predicted"/>
<evidence type="ECO:0000313" key="6">
    <source>
        <dbReference type="Proteomes" id="UP000298416"/>
    </source>
</evidence>
<evidence type="ECO:0000259" key="4">
    <source>
        <dbReference type="PROSITE" id="PS51294"/>
    </source>
</evidence>
<dbReference type="CDD" id="cd11660">
    <property type="entry name" value="SANT_TRF"/>
    <property type="match status" value="1"/>
</dbReference>
<dbReference type="PANTHER" id="PTHR47122">
    <property type="entry name" value="MYB-LIKE DNA-BINDING DOMAIN CONTAINING PROTEIN, EXPRESSED"/>
    <property type="match status" value="1"/>
</dbReference>
<organism evidence="5">
    <name type="scientific">Salvia splendens</name>
    <name type="common">Scarlet sage</name>
    <dbReference type="NCBI Taxonomy" id="180675"/>
    <lineage>
        <taxon>Eukaryota</taxon>
        <taxon>Viridiplantae</taxon>
        <taxon>Streptophyta</taxon>
        <taxon>Embryophyta</taxon>
        <taxon>Tracheophyta</taxon>
        <taxon>Spermatophyta</taxon>
        <taxon>Magnoliopsida</taxon>
        <taxon>eudicotyledons</taxon>
        <taxon>Gunneridae</taxon>
        <taxon>Pentapetalae</taxon>
        <taxon>asterids</taxon>
        <taxon>lamiids</taxon>
        <taxon>Lamiales</taxon>
        <taxon>Lamiaceae</taxon>
        <taxon>Nepetoideae</taxon>
        <taxon>Mentheae</taxon>
        <taxon>Salviinae</taxon>
        <taxon>Salvia</taxon>
        <taxon>Salvia subgen. Calosphace</taxon>
        <taxon>core Calosphace</taxon>
    </lineage>
</organism>
<dbReference type="Gene3D" id="1.10.246.220">
    <property type="match status" value="1"/>
</dbReference>
<evidence type="ECO:0000256" key="3">
    <source>
        <dbReference type="SAM" id="MobiDB-lite"/>
    </source>
</evidence>
<comment type="subcellular location">
    <subcellularLocation>
        <location evidence="1">Nucleus</location>
    </subcellularLocation>
</comment>
<evidence type="ECO:0000256" key="1">
    <source>
        <dbReference type="ARBA" id="ARBA00004123"/>
    </source>
</evidence>
<feature type="region of interest" description="Disordered" evidence="3">
    <location>
        <begin position="353"/>
        <end position="372"/>
    </location>
</feature>
<name>A0A8X8ZRW8_SALSN</name>
<dbReference type="Proteomes" id="UP000298416">
    <property type="component" value="Unassembled WGS sequence"/>
</dbReference>
<dbReference type="InterPro" id="IPR001005">
    <property type="entry name" value="SANT/Myb"/>
</dbReference>
<sequence length="599" mass="66135">MLMEFIVYLMLEKHTDSNLTSICCILVAYALLSMETVVGMLGDDDARSGDFPLQDTADPVVYQLVRVDGNGRLVPATDDEVITAEDLFEDDKCKVRGIDAGQTLGCSINSGSKSCGSERAEVEGSGQTPLKVLEVGTEKKIMSPDSEISYIEVDVMHQEISKIVPNTVDVSECQSGSVEGCTKHLDESEKAKTSNSPVGTDIRPDFSLLNGEIHLDNLSVKDLQEIFQATFGRQTSVKDKQWLKRRIIMGLTNSCDFSTTTLVIIGNRVVKKGKDETGERMDGSVLVDCVVTSALGTNESPTTVHDEQIETHPTGNAMAIQSSASQDNCESNETDAEHRPVKRVRKPTRRYIEEISEGESRDSGAQTVSSVEHPACDQSSAQVCVRSIQNFGLDQRYLLRKDSLGGCGIQVPYVNRIRRSRPRKNFVTLSVVYSERCTSETERKTLQFEQEVKSTESLKANFDDDVATVPTANGGMRRKHHRPWTLGEVVKLVDGVSKYGAGRWSEIKRLAFSSYSYRTSVDLKVSGYEDKWRNLLRASMAESPMGNRIQNTRKHASVPIPAEILSRVRELADIHTQVTGFGCSDGHEVFVPNSSVIDV</sequence>
<dbReference type="PANTHER" id="PTHR47122:SF4">
    <property type="entry name" value="TRF-LIKE 3"/>
    <property type="match status" value="1"/>
</dbReference>
<protein>
    <recommendedName>
        <fullName evidence="4">HTH myb-type domain-containing protein</fullName>
    </recommendedName>
</protein>
<feature type="region of interest" description="Disordered" evidence="3">
    <location>
        <begin position="321"/>
        <end position="344"/>
    </location>
</feature>
<feature type="compositionally biased region" description="Basic and acidic residues" evidence="3">
    <location>
        <begin position="353"/>
        <end position="362"/>
    </location>
</feature>
<evidence type="ECO:0000256" key="2">
    <source>
        <dbReference type="ARBA" id="ARBA00023242"/>
    </source>
</evidence>
<dbReference type="InterPro" id="IPR017930">
    <property type="entry name" value="Myb_dom"/>
</dbReference>
<dbReference type="EMBL" id="PNBA02000008">
    <property type="protein sequence ID" value="KAG6415832.1"/>
    <property type="molecule type" value="Genomic_DNA"/>
</dbReference>
<evidence type="ECO:0000313" key="5">
    <source>
        <dbReference type="EMBL" id="KAG6415832.1"/>
    </source>
</evidence>
<keyword evidence="2" id="KW-0539">Nucleus</keyword>
<reference evidence="5" key="2">
    <citation type="submission" date="2020-08" db="EMBL/GenBank/DDBJ databases">
        <title>Plant Genome Project.</title>
        <authorList>
            <person name="Zhang R.-G."/>
        </authorList>
    </citation>
    <scope>NUCLEOTIDE SEQUENCE</scope>
    <source>
        <strain evidence="5">Huo1</strain>
        <tissue evidence="5">Leaf</tissue>
    </source>
</reference>
<dbReference type="SUPFAM" id="SSF46689">
    <property type="entry name" value="Homeodomain-like"/>
    <property type="match status" value="1"/>
</dbReference>
<reference evidence="5" key="1">
    <citation type="submission" date="2018-01" db="EMBL/GenBank/DDBJ databases">
        <authorList>
            <person name="Mao J.F."/>
        </authorList>
    </citation>
    <scope>NUCLEOTIDE SEQUENCE</scope>
    <source>
        <strain evidence="5">Huo1</strain>
        <tissue evidence="5">Leaf</tissue>
    </source>
</reference>
<feature type="domain" description="HTH myb-type" evidence="4">
    <location>
        <begin position="476"/>
        <end position="540"/>
    </location>
</feature>